<evidence type="ECO:0000313" key="1">
    <source>
        <dbReference type="EMBL" id="TWU65299.1"/>
    </source>
</evidence>
<reference evidence="1 2" key="1">
    <citation type="submission" date="2019-02" db="EMBL/GenBank/DDBJ databases">
        <title>Deep-cultivation of Planctomycetes and their phenomic and genomic characterization uncovers novel biology.</title>
        <authorList>
            <person name="Wiegand S."/>
            <person name="Jogler M."/>
            <person name="Boedeker C."/>
            <person name="Pinto D."/>
            <person name="Vollmers J."/>
            <person name="Rivas-Marin E."/>
            <person name="Kohn T."/>
            <person name="Peeters S.H."/>
            <person name="Heuer A."/>
            <person name="Rast P."/>
            <person name="Oberbeckmann S."/>
            <person name="Bunk B."/>
            <person name="Jeske O."/>
            <person name="Meyerdierks A."/>
            <person name="Storesund J.E."/>
            <person name="Kallscheuer N."/>
            <person name="Luecker S."/>
            <person name="Lage O.M."/>
            <person name="Pohl T."/>
            <person name="Merkel B.J."/>
            <person name="Hornburger P."/>
            <person name="Mueller R.-W."/>
            <person name="Bruemmer F."/>
            <person name="Labrenz M."/>
            <person name="Spormann A.M."/>
            <person name="Op Den Camp H."/>
            <person name="Overmann J."/>
            <person name="Amann R."/>
            <person name="Jetten M.S.M."/>
            <person name="Mascher T."/>
            <person name="Medema M.H."/>
            <person name="Devos D.P."/>
            <person name="Kaster A.-K."/>
            <person name="Ovreas L."/>
            <person name="Rohde M."/>
            <person name="Galperin M.Y."/>
            <person name="Jogler C."/>
        </authorList>
    </citation>
    <scope>NUCLEOTIDE SEQUENCE [LARGE SCALE GENOMIC DNA]</scope>
    <source>
        <strain evidence="1 2">V7</strain>
    </source>
</reference>
<proteinExistence type="predicted"/>
<dbReference type="RefSeq" id="WP_146411127.1">
    <property type="nucleotide sequence ID" value="NZ_SJPZ01000001.1"/>
</dbReference>
<name>A0A5C6FQX9_9PLAN</name>
<comment type="caution">
    <text evidence="1">The sequence shown here is derived from an EMBL/GenBank/DDBJ whole genome shotgun (WGS) entry which is preliminary data.</text>
</comment>
<gene>
    <name evidence="1" type="ORF">V7x_08450</name>
</gene>
<protein>
    <submittedName>
        <fullName evidence="1">Uncharacterized protein</fullName>
    </submittedName>
</protein>
<accession>A0A5C6FQX9</accession>
<evidence type="ECO:0000313" key="2">
    <source>
        <dbReference type="Proteomes" id="UP000316476"/>
    </source>
</evidence>
<sequence length="66" mass="7388">MTLAARRRTVDVPDDPTRIGIVFLSNNINQRFKDTEAFSSMEVDQAFAAYPRQIIAASRAAVVFDL</sequence>
<organism evidence="1 2">
    <name type="scientific">Crateriforma conspicua</name>
    <dbReference type="NCBI Taxonomy" id="2527996"/>
    <lineage>
        <taxon>Bacteria</taxon>
        <taxon>Pseudomonadati</taxon>
        <taxon>Planctomycetota</taxon>
        <taxon>Planctomycetia</taxon>
        <taxon>Planctomycetales</taxon>
        <taxon>Planctomycetaceae</taxon>
        <taxon>Crateriforma</taxon>
    </lineage>
</organism>
<dbReference type="EMBL" id="SJPZ01000001">
    <property type="protein sequence ID" value="TWU65299.1"/>
    <property type="molecule type" value="Genomic_DNA"/>
</dbReference>
<dbReference type="Proteomes" id="UP000316476">
    <property type="component" value="Unassembled WGS sequence"/>
</dbReference>
<dbReference type="AlphaFoldDB" id="A0A5C6FQX9"/>